<dbReference type="Gene3D" id="3.30.230.10">
    <property type="match status" value="1"/>
</dbReference>
<dbReference type="GO" id="GO:0005524">
    <property type="term" value="F:ATP binding"/>
    <property type="evidence" value="ECO:0007669"/>
    <property type="project" value="InterPro"/>
</dbReference>
<evidence type="ECO:0000313" key="8">
    <source>
        <dbReference type="EMBL" id="EGC82663.1"/>
    </source>
</evidence>
<dbReference type="RefSeq" id="WP_004834600.1">
    <property type="nucleotide sequence ID" value="NZ_AEXM01000012.1"/>
</dbReference>
<dbReference type="EMBL" id="AEXM01000012">
    <property type="protein sequence ID" value="EGC82663.1"/>
    <property type="molecule type" value="Genomic_DNA"/>
</dbReference>
<dbReference type="GO" id="GO:0032300">
    <property type="term" value="C:mismatch repair complex"/>
    <property type="evidence" value="ECO:0007669"/>
    <property type="project" value="InterPro"/>
</dbReference>
<evidence type="ECO:0000259" key="7">
    <source>
        <dbReference type="SMART" id="SM01340"/>
    </source>
</evidence>
<dbReference type="NCBIfam" id="TIGR00585">
    <property type="entry name" value="mutl"/>
    <property type="match status" value="1"/>
</dbReference>
<dbReference type="GO" id="GO:0016887">
    <property type="term" value="F:ATP hydrolysis activity"/>
    <property type="evidence" value="ECO:0007669"/>
    <property type="project" value="InterPro"/>
</dbReference>
<comment type="caution">
    <text evidence="8">The sequence shown here is derived from an EMBL/GenBank/DDBJ whole genome shotgun (WGS) entry which is preliminary data.</text>
</comment>
<evidence type="ECO:0000256" key="4">
    <source>
        <dbReference type="HAMAP-Rule" id="MF_00149"/>
    </source>
</evidence>
<dbReference type="InterPro" id="IPR042120">
    <property type="entry name" value="MutL_C_dimsub"/>
</dbReference>
<feature type="domain" description="MutL C-terminal dimerisation" evidence="6">
    <location>
        <begin position="436"/>
        <end position="578"/>
    </location>
</feature>
<dbReference type="STRING" id="879305.HMPREF9290_1385"/>
<dbReference type="AlphaFoldDB" id="F0GUG4"/>
<dbReference type="CDD" id="cd16926">
    <property type="entry name" value="HATPase_MutL-MLH-PMS-like"/>
    <property type="match status" value="1"/>
</dbReference>
<evidence type="ECO:0000256" key="2">
    <source>
        <dbReference type="ARBA" id="ARBA00022763"/>
    </source>
</evidence>
<dbReference type="Pfam" id="PF13589">
    <property type="entry name" value="HATPase_c_3"/>
    <property type="match status" value="1"/>
</dbReference>
<dbReference type="Gene3D" id="3.30.565.10">
    <property type="entry name" value="Histidine kinase-like ATPase, C-terminal domain"/>
    <property type="match status" value="1"/>
</dbReference>
<dbReference type="InterPro" id="IPR014790">
    <property type="entry name" value="MutL_C"/>
</dbReference>
<reference evidence="8 9" key="1">
    <citation type="submission" date="2011-01" db="EMBL/GenBank/DDBJ databases">
        <authorList>
            <person name="Durkin A.S."/>
            <person name="Madupu R."/>
            <person name="Torralba M."/>
            <person name="Gillis M."/>
            <person name="Methe B."/>
            <person name="Sutton G."/>
            <person name="Nelson K.E."/>
        </authorList>
    </citation>
    <scope>NUCLEOTIDE SEQUENCE [LARGE SCALE GENOMIC DNA]</scope>
    <source>
        <strain evidence="8 9">ACS-065-V-Col13</strain>
    </source>
</reference>
<dbReference type="PANTHER" id="PTHR10073:SF12">
    <property type="entry name" value="DNA MISMATCH REPAIR PROTEIN MLH1"/>
    <property type="match status" value="1"/>
</dbReference>
<dbReference type="InterPro" id="IPR013507">
    <property type="entry name" value="DNA_mismatch_S5_2-like"/>
</dbReference>
<name>F0GUG4_9FIRM</name>
<comment type="similarity">
    <text evidence="1 4">Belongs to the DNA mismatch repair MutL/HexB family.</text>
</comment>
<dbReference type="GO" id="GO:0006298">
    <property type="term" value="P:mismatch repair"/>
    <property type="evidence" value="ECO:0007669"/>
    <property type="project" value="UniProtKB-UniRule"/>
</dbReference>
<evidence type="ECO:0000313" key="9">
    <source>
        <dbReference type="Proteomes" id="UP000005286"/>
    </source>
</evidence>
<evidence type="ECO:0000259" key="6">
    <source>
        <dbReference type="SMART" id="SM00853"/>
    </source>
</evidence>
<dbReference type="Pfam" id="PF01119">
    <property type="entry name" value="DNA_mis_repair"/>
    <property type="match status" value="1"/>
</dbReference>
<gene>
    <name evidence="4" type="primary">mutL</name>
    <name evidence="8" type="ORF">HMPREF9290_1385</name>
</gene>
<dbReference type="GO" id="GO:0140664">
    <property type="term" value="F:ATP-dependent DNA damage sensor activity"/>
    <property type="evidence" value="ECO:0007669"/>
    <property type="project" value="InterPro"/>
</dbReference>
<dbReference type="InterPro" id="IPR002099">
    <property type="entry name" value="MutL/Mlh/PMS"/>
</dbReference>
<sequence>MTIVKLDTKTIEKIAAGEVIESPMSIVKELVENSIDSKADSITVEIKNGGKTYIRVTDNGCGIEREDLDLAFSKHATSKIKDFNDLFDIYSLGFRGEALSSIATVSKVTAITRTNEEDIGSKIVIDNGISKISSIATNIGTSIIAEDIFRDIPVRHKFLRSDAIEANKINRLMYAFAIGYNNISFKYIKNDNVLFTTNKSYDFKNKVSDLLDDSLGDNLLEIKGSNDEYKLKGYISNSNYYRGNRSLQYLFINNRLIESDIIVRTVEHAYKNNIPSNRFPAFFMFVTTDAKNLDVNIHPNKKTINFNYEESLLNLIENIILKALSNNYKPNEIKFVEDKDDELMDFSDYSKLLNEYNNTNKFVKENDDETKYESQSQNNEQSQSNLVDDDFFDLEANILNEDKHSYINTNHKNTESKQIPTLPKNSFIDEIDHIEYKASFLGRYSLFERDNTLYILNHRRASEKINITKFMDDFKRESVASQILMDAKIINLMQNDVVKFKQKQEYIKKLGFDAEIIGESSIIIRSVPVIFEIPENEDFFYDLLDIDYDMGTDYIYKKIKKSKLNLLFRKGNKIGEKEATAYLKELFSMENPYKTLDGKPTIIKVSEEDLEKYFER</sequence>
<feature type="region of interest" description="Disordered" evidence="5">
    <location>
        <begin position="367"/>
        <end position="386"/>
    </location>
</feature>
<dbReference type="InterPro" id="IPR037198">
    <property type="entry name" value="MutL_C_sf"/>
</dbReference>
<dbReference type="FunFam" id="3.30.565.10:FF:000003">
    <property type="entry name" value="DNA mismatch repair endonuclease MutL"/>
    <property type="match status" value="1"/>
</dbReference>
<dbReference type="InterPro" id="IPR020568">
    <property type="entry name" value="Ribosomal_Su5_D2-typ_SF"/>
</dbReference>
<evidence type="ECO:0000256" key="1">
    <source>
        <dbReference type="ARBA" id="ARBA00006082"/>
    </source>
</evidence>
<feature type="compositionally biased region" description="Low complexity" evidence="5">
    <location>
        <begin position="373"/>
        <end position="385"/>
    </location>
</feature>
<dbReference type="Proteomes" id="UP000005286">
    <property type="component" value="Unassembled WGS sequence"/>
</dbReference>
<dbReference type="eggNOG" id="COG0323">
    <property type="taxonomic scope" value="Bacteria"/>
</dbReference>
<keyword evidence="9" id="KW-1185">Reference proteome</keyword>
<protein>
    <recommendedName>
        <fullName evidence="4">DNA mismatch repair protein MutL</fullName>
    </recommendedName>
</protein>
<accession>F0GUG4</accession>
<dbReference type="InterPro" id="IPR020667">
    <property type="entry name" value="DNA_mismatch_repair_MutL"/>
</dbReference>
<dbReference type="SUPFAM" id="SSF118116">
    <property type="entry name" value="DNA mismatch repair protein MutL"/>
    <property type="match status" value="1"/>
</dbReference>
<comment type="function">
    <text evidence="4">This protein is involved in the repair of mismatches in DNA. It is required for dam-dependent methyl-directed DNA mismatch repair. May act as a 'molecular matchmaker', a protein that promotes the formation of a stable complex between two or more DNA-binding proteins in an ATP-dependent manner without itself being part of a final effector complex.</text>
</comment>
<dbReference type="InterPro" id="IPR042121">
    <property type="entry name" value="MutL_C_regsub"/>
</dbReference>
<proteinExistence type="inferred from homology"/>
<dbReference type="PANTHER" id="PTHR10073">
    <property type="entry name" value="DNA MISMATCH REPAIR PROTEIN MLH, PMS, MUTL"/>
    <property type="match status" value="1"/>
</dbReference>
<organism evidence="8 9">
    <name type="scientific">Anaerococcus prevotii ACS-065-V-Col13</name>
    <dbReference type="NCBI Taxonomy" id="879305"/>
    <lineage>
        <taxon>Bacteria</taxon>
        <taxon>Bacillati</taxon>
        <taxon>Bacillota</taxon>
        <taxon>Tissierellia</taxon>
        <taxon>Tissierellales</taxon>
        <taxon>Peptoniphilaceae</taxon>
        <taxon>Anaerococcus</taxon>
    </lineage>
</organism>
<dbReference type="InterPro" id="IPR014762">
    <property type="entry name" value="DNA_mismatch_repair_CS"/>
</dbReference>
<dbReference type="PATRIC" id="fig|879305.3.peg.445"/>
<dbReference type="SMART" id="SM01340">
    <property type="entry name" value="DNA_mis_repair"/>
    <property type="match status" value="1"/>
</dbReference>
<dbReference type="Gene3D" id="3.30.1370.100">
    <property type="entry name" value="MutL, C-terminal domain, regulatory subdomain"/>
    <property type="match status" value="1"/>
</dbReference>
<dbReference type="GO" id="GO:0030983">
    <property type="term" value="F:mismatched DNA binding"/>
    <property type="evidence" value="ECO:0007669"/>
    <property type="project" value="InterPro"/>
</dbReference>
<dbReference type="SUPFAM" id="SSF55874">
    <property type="entry name" value="ATPase domain of HSP90 chaperone/DNA topoisomerase II/histidine kinase"/>
    <property type="match status" value="1"/>
</dbReference>
<dbReference type="SMART" id="SM00853">
    <property type="entry name" value="MutL_C"/>
    <property type="match status" value="1"/>
</dbReference>
<evidence type="ECO:0000256" key="5">
    <source>
        <dbReference type="SAM" id="MobiDB-lite"/>
    </source>
</evidence>
<feature type="domain" description="DNA mismatch repair protein S5" evidence="7">
    <location>
        <begin position="207"/>
        <end position="325"/>
    </location>
</feature>
<keyword evidence="2 4" id="KW-0227">DNA damage</keyword>
<dbReference type="Pfam" id="PF08676">
    <property type="entry name" value="MutL_C"/>
    <property type="match status" value="1"/>
</dbReference>
<dbReference type="InterPro" id="IPR014721">
    <property type="entry name" value="Ribsml_uS5_D2-typ_fold_subgr"/>
</dbReference>
<dbReference type="Gene3D" id="3.30.1540.20">
    <property type="entry name" value="MutL, C-terminal domain, dimerisation subdomain"/>
    <property type="match status" value="1"/>
</dbReference>
<dbReference type="HAMAP" id="MF_00149">
    <property type="entry name" value="DNA_mis_repair"/>
    <property type="match status" value="1"/>
</dbReference>
<dbReference type="InterPro" id="IPR038973">
    <property type="entry name" value="MutL/Mlh/Pms-like"/>
</dbReference>
<dbReference type="SUPFAM" id="SSF54211">
    <property type="entry name" value="Ribosomal protein S5 domain 2-like"/>
    <property type="match status" value="1"/>
</dbReference>
<dbReference type="CDD" id="cd00782">
    <property type="entry name" value="MutL_Trans"/>
    <property type="match status" value="1"/>
</dbReference>
<dbReference type="PROSITE" id="PS00058">
    <property type="entry name" value="DNA_MISMATCH_REPAIR_1"/>
    <property type="match status" value="1"/>
</dbReference>
<dbReference type="InterPro" id="IPR036890">
    <property type="entry name" value="HATPase_C_sf"/>
</dbReference>
<keyword evidence="3 4" id="KW-0234">DNA repair</keyword>
<evidence type="ECO:0000256" key="3">
    <source>
        <dbReference type="ARBA" id="ARBA00023204"/>
    </source>
</evidence>